<feature type="domain" description="Post-SET" evidence="10">
    <location>
        <begin position="965"/>
        <end position="981"/>
    </location>
</feature>
<dbReference type="PANTHER" id="PTHR45838:SF4">
    <property type="entry name" value="HISTONE-LYSINE N-METHYLTRANSFERASE TRITHORAX"/>
    <property type="match status" value="1"/>
</dbReference>
<dbReference type="SUPFAM" id="SSF82199">
    <property type="entry name" value="SET domain"/>
    <property type="match status" value="1"/>
</dbReference>
<keyword evidence="6" id="KW-0238">DNA-binding</keyword>
<keyword evidence="5" id="KW-0103">Bromodomain</keyword>
<keyword evidence="4" id="KW-0805">Transcription regulation</keyword>
<dbReference type="PROSITE" id="PS51543">
    <property type="entry name" value="FYRC"/>
    <property type="match status" value="1"/>
</dbReference>
<evidence type="ECO:0000256" key="2">
    <source>
        <dbReference type="ARBA" id="ARBA00022679"/>
    </source>
</evidence>
<dbReference type="EMBL" id="VSWD01000002">
    <property type="protein sequence ID" value="KAK3107018.1"/>
    <property type="molecule type" value="Genomic_DNA"/>
</dbReference>
<keyword evidence="1" id="KW-0489">Methyltransferase</keyword>
<dbReference type="SMART" id="SM00508">
    <property type="entry name" value="PostSET"/>
    <property type="match status" value="1"/>
</dbReference>
<keyword evidence="12" id="KW-1185">Reference proteome</keyword>
<evidence type="ECO:0000259" key="10">
    <source>
        <dbReference type="PROSITE" id="PS50868"/>
    </source>
</evidence>
<dbReference type="PROSITE" id="PS50868">
    <property type="entry name" value="POST_SET"/>
    <property type="match status" value="1"/>
</dbReference>
<comment type="caution">
    <text evidence="11">The sequence shown here is derived from an EMBL/GenBank/DDBJ whole genome shotgun (WGS) entry which is preliminary data.</text>
</comment>
<dbReference type="GO" id="GO:0003677">
    <property type="term" value="F:DNA binding"/>
    <property type="evidence" value="ECO:0007669"/>
    <property type="project" value="UniProtKB-KW"/>
</dbReference>
<dbReference type="Pfam" id="PF00856">
    <property type="entry name" value="SET"/>
    <property type="match status" value="1"/>
</dbReference>
<dbReference type="SMART" id="SM00542">
    <property type="entry name" value="FYRC"/>
    <property type="match status" value="1"/>
</dbReference>
<dbReference type="Gene3D" id="3.30.160.360">
    <property type="match status" value="1"/>
</dbReference>
<evidence type="ECO:0000256" key="4">
    <source>
        <dbReference type="ARBA" id="ARBA00023015"/>
    </source>
</evidence>
<dbReference type="Pfam" id="PF05965">
    <property type="entry name" value="FYRC"/>
    <property type="match status" value="1"/>
</dbReference>
<name>A0AA88YJT4_PINIB</name>
<dbReference type="GO" id="GO:0042800">
    <property type="term" value="F:histone H3K4 methyltransferase activity"/>
    <property type="evidence" value="ECO:0007669"/>
    <property type="project" value="TreeGrafter"/>
</dbReference>
<keyword evidence="7" id="KW-0804">Transcription</keyword>
<reference evidence="11" key="1">
    <citation type="submission" date="2019-08" db="EMBL/GenBank/DDBJ databases">
        <title>The improved chromosome-level genome for the pearl oyster Pinctada fucata martensii using PacBio sequencing and Hi-C.</title>
        <authorList>
            <person name="Zheng Z."/>
        </authorList>
    </citation>
    <scope>NUCLEOTIDE SEQUENCE</scope>
    <source>
        <strain evidence="11">ZZ-2019</strain>
        <tissue evidence="11">Adductor muscle</tissue>
    </source>
</reference>
<evidence type="ECO:0000256" key="7">
    <source>
        <dbReference type="ARBA" id="ARBA00023163"/>
    </source>
</evidence>
<dbReference type="InterPro" id="IPR003889">
    <property type="entry name" value="FYrich_C"/>
</dbReference>
<dbReference type="FunFam" id="2.170.270.10:FF:000004">
    <property type="entry name" value="Histone-lysine N-methyltransferase"/>
    <property type="match status" value="1"/>
</dbReference>
<proteinExistence type="predicted"/>
<dbReference type="Proteomes" id="UP001186944">
    <property type="component" value="Unassembled WGS sequence"/>
</dbReference>
<keyword evidence="2" id="KW-0808">Transferase</keyword>
<protein>
    <submittedName>
        <fullName evidence="11">Uncharacterized protein</fullName>
    </submittedName>
</protein>
<dbReference type="AlphaFoldDB" id="A0AA88YJT4"/>
<evidence type="ECO:0000256" key="6">
    <source>
        <dbReference type="ARBA" id="ARBA00023125"/>
    </source>
</evidence>
<dbReference type="GO" id="GO:0045893">
    <property type="term" value="P:positive regulation of DNA-templated transcription"/>
    <property type="evidence" value="ECO:0007669"/>
    <property type="project" value="TreeGrafter"/>
</dbReference>
<organism evidence="11 12">
    <name type="scientific">Pinctada imbricata</name>
    <name type="common">Atlantic pearl-oyster</name>
    <name type="synonym">Pinctada martensii</name>
    <dbReference type="NCBI Taxonomy" id="66713"/>
    <lineage>
        <taxon>Eukaryota</taxon>
        <taxon>Metazoa</taxon>
        <taxon>Spiralia</taxon>
        <taxon>Lophotrochozoa</taxon>
        <taxon>Mollusca</taxon>
        <taxon>Bivalvia</taxon>
        <taxon>Autobranchia</taxon>
        <taxon>Pteriomorphia</taxon>
        <taxon>Pterioida</taxon>
        <taxon>Pterioidea</taxon>
        <taxon>Pteriidae</taxon>
        <taxon>Pinctada</taxon>
    </lineage>
</organism>
<dbReference type="PROSITE" id="PS50280">
    <property type="entry name" value="SET"/>
    <property type="match status" value="1"/>
</dbReference>
<dbReference type="PANTHER" id="PTHR45838">
    <property type="entry name" value="HISTONE-LYSINE-N-METHYLTRANSFERASE 2 KMT2 FAMILY MEMBER"/>
    <property type="match status" value="1"/>
</dbReference>
<dbReference type="InterPro" id="IPR001214">
    <property type="entry name" value="SET_dom"/>
</dbReference>
<dbReference type="SMART" id="SM00317">
    <property type="entry name" value="SET"/>
    <property type="match status" value="1"/>
</dbReference>
<evidence type="ECO:0000256" key="1">
    <source>
        <dbReference type="ARBA" id="ARBA00022603"/>
    </source>
</evidence>
<feature type="domain" description="SET" evidence="9">
    <location>
        <begin position="843"/>
        <end position="959"/>
    </location>
</feature>
<dbReference type="InterPro" id="IPR003616">
    <property type="entry name" value="Post-SET_dom"/>
</dbReference>
<dbReference type="InterPro" id="IPR047219">
    <property type="entry name" value="KMT2A_2B_SET"/>
</dbReference>
<sequence>MNPTVLQSPTNVSIINQTYAMNTPGLISPAPTMVNQQLAACQQIVANPQVMASQQVATIQPSQQVATIQPSQQVATIQPSQQVATIQPSQQVATIQPSQQVATIHPPGYQGIIQMANPQQSLVQVQQPSQVFVQPNPVIVDPFGQQVQLQSTPMIGMQGQPTLQSQQMITPPDQNLLNTNQLYQTMGPMAQQSMFTGNIGISHSQTMLPAVNQPVSLTLGGQVQSFQSQGQIIPQPQLISRAPVQQITTSALVSITTSTPKSTQNTLVRIFVDGKPVAITTDPSVLQDPNKLMSKITTTKLQSGTYSVSVNAHKVKETNQGNQATVTLATASTDIISSSLNQIAKTLESTPTNVKTVYPIYTMTKNTNIPGGGNPAACVNGPISNMQLRSTLSKSSFSKGISGLLSHRHVRPNTPTVVSSAVGIPTLMQPSKMSSFTQATTAVPSSSFIQPVTKSLPKVSILGRPRASFRPAIQPSSHTVLTPGGQSVLKLPAEFQARSLSFSSEQSLNTRNMIKKRLNSDKSESDAPAAKKAFLSVDIKQPAVKPHILKSILNKLSQDSNGSSRPTIIKKTTGTNGVNTANTFRKKMLIKIKQKKKGTVPVSLTEGEKQPRKSALNPRSIGLPHNSGGSSHPLIHPQKEGACLPQPAVEEEVEDTPLSQFQFEQQKQQEEKARKSGPRFLFEINSDDGFSCTGNTMQEAWQQVTEKVQDIRTSAHMKHLSYTNINGASMFGVSHPAAIYLIEQLFGAHNCRNYRFKYHNYDQKAYEEEPPENASGCIRAEPFKARKPFDIFNFLMSQYRRMPELDSTSADGVEMYHKSSRRATSMDLPMAMRFRKLKEHSREAVGVYRSTIHGRGLFCKRNIDPGEMVIEYSGEVIRGTLTDKREKYYESKGIGCYMFRIDDDDVIDATLHGSPARFINHSCEPNCYSKVIQVDGKKHIVIFALTAIKRGEELTYDYKFPIEEVKIPCTCNSKRCRGYLN</sequence>
<evidence type="ECO:0000256" key="8">
    <source>
        <dbReference type="SAM" id="MobiDB-lite"/>
    </source>
</evidence>
<dbReference type="Gene3D" id="2.170.270.10">
    <property type="entry name" value="SET domain"/>
    <property type="match status" value="1"/>
</dbReference>
<dbReference type="CDD" id="cd19170">
    <property type="entry name" value="SET_KMT2A_2B"/>
    <property type="match status" value="1"/>
</dbReference>
<keyword evidence="3" id="KW-0949">S-adenosyl-L-methionine</keyword>
<dbReference type="GO" id="GO:0032259">
    <property type="term" value="P:methylation"/>
    <property type="evidence" value="ECO:0007669"/>
    <property type="project" value="UniProtKB-KW"/>
</dbReference>
<gene>
    <name evidence="11" type="ORF">FSP39_005247</name>
</gene>
<evidence type="ECO:0000256" key="5">
    <source>
        <dbReference type="ARBA" id="ARBA00023117"/>
    </source>
</evidence>
<dbReference type="GO" id="GO:0035097">
    <property type="term" value="C:histone methyltransferase complex"/>
    <property type="evidence" value="ECO:0007669"/>
    <property type="project" value="TreeGrafter"/>
</dbReference>
<evidence type="ECO:0000259" key="9">
    <source>
        <dbReference type="PROSITE" id="PS50280"/>
    </source>
</evidence>
<dbReference type="InterPro" id="IPR046341">
    <property type="entry name" value="SET_dom_sf"/>
</dbReference>
<evidence type="ECO:0000256" key="3">
    <source>
        <dbReference type="ARBA" id="ARBA00022691"/>
    </source>
</evidence>
<evidence type="ECO:0000313" key="12">
    <source>
        <dbReference type="Proteomes" id="UP001186944"/>
    </source>
</evidence>
<evidence type="ECO:0000313" key="11">
    <source>
        <dbReference type="EMBL" id="KAK3107018.1"/>
    </source>
</evidence>
<accession>A0AA88YJT4</accession>
<feature type="region of interest" description="Disordered" evidence="8">
    <location>
        <begin position="595"/>
        <end position="635"/>
    </location>
</feature>